<reference evidence="9" key="2">
    <citation type="submission" date="2025-08" db="UniProtKB">
        <authorList>
            <consortium name="RefSeq"/>
        </authorList>
    </citation>
    <scope>IDENTIFICATION</scope>
    <source>
        <tissue evidence="9">Young leaves</tissue>
    </source>
</reference>
<gene>
    <name evidence="9" type="primary">LOC113849599</name>
</gene>
<proteinExistence type="predicted"/>
<accession>A0A8B8JVP8</accession>
<keyword evidence="3" id="KW-0540">Nuclease</keyword>
<dbReference type="GeneID" id="113849599"/>
<evidence type="ECO:0000256" key="6">
    <source>
        <dbReference type="ARBA" id="ARBA00022918"/>
    </source>
</evidence>
<name>A0A8B8JVP8_ABRPR</name>
<dbReference type="Proteomes" id="UP000694853">
    <property type="component" value="Unplaced"/>
</dbReference>
<dbReference type="Pfam" id="PF17917">
    <property type="entry name" value="RT_RNaseH"/>
    <property type="match status" value="1"/>
</dbReference>
<evidence type="ECO:0000259" key="7">
    <source>
        <dbReference type="Pfam" id="PF17917"/>
    </source>
</evidence>
<keyword evidence="8" id="KW-1185">Reference proteome</keyword>
<keyword evidence="6" id="KW-0695">RNA-directed DNA polymerase</keyword>
<dbReference type="GO" id="GO:0016787">
    <property type="term" value="F:hydrolase activity"/>
    <property type="evidence" value="ECO:0007669"/>
    <property type="project" value="UniProtKB-KW"/>
</dbReference>
<dbReference type="SUPFAM" id="SSF53098">
    <property type="entry name" value="Ribonuclease H-like"/>
    <property type="match status" value="1"/>
</dbReference>
<dbReference type="KEGG" id="aprc:113849599"/>
<reference evidence="8" key="1">
    <citation type="journal article" date="2019" name="Toxins">
        <title>Detection of Abrin-Like and Prepropulchellin-Like Toxin Genes and Transcripts Using Whole Genome Sequencing and Full-Length Transcript Sequencing of Abrus precatorius.</title>
        <authorList>
            <person name="Hovde B.T."/>
            <person name="Daligault H.E."/>
            <person name="Hanschen E.R."/>
            <person name="Kunde Y.A."/>
            <person name="Johnson M.B."/>
            <person name="Starkenburg S.R."/>
            <person name="Johnson S.L."/>
        </authorList>
    </citation>
    <scope>NUCLEOTIDE SEQUENCE [LARGE SCALE GENOMIC DNA]</scope>
</reference>
<dbReference type="InterPro" id="IPR012337">
    <property type="entry name" value="RNaseH-like_sf"/>
</dbReference>
<organism evidence="8 9">
    <name type="scientific">Abrus precatorius</name>
    <name type="common">Indian licorice</name>
    <name type="synonym">Glycine abrus</name>
    <dbReference type="NCBI Taxonomy" id="3816"/>
    <lineage>
        <taxon>Eukaryota</taxon>
        <taxon>Viridiplantae</taxon>
        <taxon>Streptophyta</taxon>
        <taxon>Embryophyta</taxon>
        <taxon>Tracheophyta</taxon>
        <taxon>Spermatophyta</taxon>
        <taxon>Magnoliopsida</taxon>
        <taxon>eudicotyledons</taxon>
        <taxon>Gunneridae</taxon>
        <taxon>Pentapetalae</taxon>
        <taxon>rosids</taxon>
        <taxon>fabids</taxon>
        <taxon>Fabales</taxon>
        <taxon>Fabaceae</taxon>
        <taxon>Papilionoideae</taxon>
        <taxon>50 kb inversion clade</taxon>
        <taxon>NPAAA clade</taxon>
        <taxon>indigoferoid/millettioid clade</taxon>
        <taxon>Abreae</taxon>
        <taxon>Abrus</taxon>
    </lineage>
</organism>
<dbReference type="GO" id="GO:0003676">
    <property type="term" value="F:nucleic acid binding"/>
    <property type="evidence" value="ECO:0007669"/>
    <property type="project" value="InterPro"/>
</dbReference>
<dbReference type="InterPro" id="IPR036397">
    <property type="entry name" value="RNaseH_sf"/>
</dbReference>
<sequence>MCDASDTTARVVLGQWKGKIFQTIYFASRTLDGAQWNYATTEKEMLAVDAYGFVNSCDKYQRSGNISRRHDMPLNNILVYEIFDVWSINFMGPFPKSSNNEYILVAVDYVSIWVGVAALPTNDAKVATFFHPQTSGQVEVSNRKLKKILEHITNFNLPTGKKKLLELNELNEMHLTTYENAKLYKERTKKWHDKHILHHEFYEKEKVLIYNSRLRLLPRKLKFRWSGPYTVLKVLPYEVLEVSKAEGKAFQVNGHRAKLYTYGVTSTQQAMFLQ</sequence>
<dbReference type="Gene3D" id="3.30.420.10">
    <property type="entry name" value="Ribonuclease H-like superfamily/Ribonuclease H"/>
    <property type="match status" value="1"/>
</dbReference>
<keyword evidence="5" id="KW-0378">Hydrolase</keyword>
<evidence type="ECO:0000256" key="5">
    <source>
        <dbReference type="ARBA" id="ARBA00022801"/>
    </source>
</evidence>
<evidence type="ECO:0000256" key="4">
    <source>
        <dbReference type="ARBA" id="ARBA00022759"/>
    </source>
</evidence>
<dbReference type="OrthoDB" id="1723222at2759"/>
<dbReference type="GO" id="GO:0004519">
    <property type="term" value="F:endonuclease activity"/>
    <property type="evidence" value="ECO:0007669"/>
    <property type="project" value="UniProtKB-KW"/>
</dbReference>
<protein>
    <submittedName>
        <fullName evidence="9">Uncharacterized protein LOC113849599</fullName>
    </submittedName>
</protein>
<dbReference type="GO" id="GO:0003964">
    <property type="term" value="F:RNA-directed DNA polymerase activity"/>
    <property type="evidence" value="ECO:0007669"/>
    <property type="project" value="UniProtKB-KW"/>
</dbReference>
<dbReference type="SUPFAM" id="SSF56672">
    <property type="entry name" value="DNA/RNA polymerases"/>
    <property type="match status" value="1"/>
</dbReference>
<evidence type="ECO:0000256" key="2">
    <source>
        <dbReference type="ARBA" id="ARBA00022695"/>
    </source>
</evidence>
<keyword evidence="2" id="KW-0548">Nucleotidyltransferase</keyword>
<dbReference type="InterPro" id="IPR043502">
    <property type="entry name" value="DNA/RNA_pol_sf"/>
</dbReference>
<evidence type="ECO:0000256" key="3">
    <source>
        <dbReference type="ARBA" id="ARBA00022722"/>
    </source>
</evidence>
<feature type="domain" description="Reverse transcriptase RNase H-like" evidence="7">
    <location>
        <begin position="2"/>
        <end position="48"/>
    </location>
</feature>
<evidence type="ECO:0000256" key="1">
    <source>
        <dbReference type="ARBA" id="ARBA00022679"/>
    </source>
</evidence>
<dbReference type="RefSeq" id="XP_027335409.1">
    <property type="nucleotide sequence ID" value="XM_027479608.1"/>
</dbReference>
<keyword evidence="1" id="KW-0808">Transferase</keyword>
<evidence type="ECO:0000313" key="8">
    <source>
        <dbReference type="Proteomes" id="UP000694853"/>
    </source>
</evidence>
<dbReference type="AlphaFoldDB" id="A0A8B8JVP8"/>
<dbReference type="PANTHER" id="PTHR47266">
    <property type="entry name" value="ENDONUCLEASE-RELATED"/>
    <property type="match status" value="1"/>
</dbReference>
<evidence type="ECO:0000313" key="9">
    <source>
        <dbReference type="RefSeq" id="XP_027335409.1"/>
    </source>
</evidence>
<keyword evidence="4" id="KW-0255">Endonuclease</keyword>
<dbReference type="InterPro" id="IPR052160">
    <property type="entry name" value="Gypsy_RT_Integrase-like"/>
</dbReference>
<dbReference type="InterPro" id="IPR041373">
    <property type="entry name" value="RT_RNaseH"/>
</dbReference>